<keyword evidence="3" id="KW-0143">Chaperone</keyword>
<dbReference type="AlphaFoldDB" id="A0A0R1U1M6"/>
<dbReference type="GO" id="GO:0071555">
    <property type="term" value="P:cell wall organization"/>
    <property type="evidence" value="ECO:0007669"/>
    <property type="project" value="UniProtKB-KW"/>
</dbReference>
<comment type="subunit">
    <text evidence="3">Forms a complex with KhpB.</text>
</comment>
<keyword evidence="1 3" id="KW-0963">Cytoplasm</keyword>
<organism evidence="4 5">
    <name type="scientific">Lacticaseibacillus pantheris DSM 15945 = JCM 12539 = NBRC 106106</name>
    <dbReference type="NCBI Taxonomy" id="1423783"/>
    <lineage>
        <taxon>Bacteria</taxon>
        <taxon>Bacillati</taxon>
        <taxon>Bacillota</taxon>
        <taxon>Bacilli</taxon>
        <taxon>Lactobacillales</taxon>
        <taxon>Lactobacillaceae</taxon>
        <taxon>Lacticaseibacillus</taxon>
    </lineage>
</organism>
<dbReference type="InterPro" id="IPR020627">
    <property type="entry name" value="KhpA"/>
</dbReference>
<dbReference type="PROSITE" id="PS50084">
    <property type="entry name" value="KH_TYPE_1"/>
    <property type="match status" value="1"/>
</dbReference>
<gene>
    <name evidence="3" type="primary">khpA</name>
    <name evidence="4" type="ORF">FC50_GL000443</name>
</gene>
<dbReference type="STRING" id="1423783.FC50_GL000443"/>
<reference evidence="4 5" key="1">
    <citation type="journal article" date="2015" name="Genome Announc.">
        <title>Expanding the biotechnology potential of lactobacilli through comparative genomics of 213 strains and associated genera.</title>
        <authorList>
            <person name="Sun Z."/>
            <person name="Harris H.M."/>
            <person name="McCann A."/>
            <person name="Guo C."/>
            <person name="Argimon S."/>
            <person name="Zhang W."/>
            <person name="Yang X."/>
            <person name="Jeffery I.B."/>
            <person name="Cooney J.C."/>
            <person name="Kagawa T.F."/>
            <person name="Liu W."/>
            <person name="Song Y."/>
            <person name="Salvetti E."/>
            <person name="Wrobel A."/>
            <person name="Rasinkangas P."/>
            <person name="Parkhill J."/>
            <person name="Rea M.C."/>
            <person name="O'Sullivan O."/>
            <person name="Ritari J."/>
            <person name="Douillard F.P."/>
            <person name="Paul Ross R."/>
            <person name="Yang R."/>
            <person name="Briner A.E."/>
            <person name="Felis G.E."/>
            <person name="de Vos W.M."/>
            <person name="Barrangou R."/>
            <person name="Klaenhammer T.R."/>
            <person name="Caufield P.W."/>
            <person name="Cui Y."/>
            <person name="Zhang H."/>
            <person name="O'Toole P.W."/>
        </authorList>
    </citation>
    <scope>NUCLEOTIDE SEQUENCE [LARGE SCALE GENOMIC DNA]</scope>
    <source>
        <strain evidence="4 5">DSM 15945</strain>
    </source>
</reference>
<dbReference type="InterPro" id="IPR009019">
    <property type="entry name" value="KH_sf_prok-type"/>
</dbReference>
<sequence>MVTIESLIRDLVVPLVHNPDAVQITRREEERFMVFDLTVDAHDVGAVIGHGGQVIRAIRTVVYAAKSPYSKRVRLNVVDA</sequence>
<dbReference type="Gene3D" id="3.30.300.20">
    <property type="match status" value="1"/>
</dbReference>
<keyword evidence="2 3" id="KW-0694">RNA-binding</keyword>
<evidence type="ECO:0000256" key="1">
    <source>
        <dbReference type="ARBA" id="ARBA00022490"/>
    </source>
</evidence>
<keyword evidence="3" id="KW-0961">Cell wall biogenesis/degradation</keyword>
<dbReference type="CDD" id="cd22533">
    <property type="entry name" value="KH-II_YlqC-like"/>
    <property type="match status" value="1"/>
</dbReference>
<dbReference type="Pfam" id="PF13083">
    <property type="entry name" value="KH_KhpA-B"/>
    <property type="match status" value="1"/>
</dbReference>
<dbReference type="GO" id="GO:0003723">
    <property type="term" value="F:RNA binding"/>
    <property type="evidence" value="ECO:0007669"/>
    <property type="project" value="UniProtKB-UniRule"/>
</dbReference>
<dbReference type="PATRIC" id="fig|1423783.4.peg.460"/>
<evidence type="ECO:0000256" key="3">
    <source>
        <dbReference type="HAMAP-Rule" id="MF_00088"/>
    </source>
</evidence>
<keyword evidence="3" id="KW-0133">Cell shape</keyword>
<dbReference type="RefSeq" id="WP_054651164.1">
    <property type="nucleotide sequence ID" value="NZ_AZFJ01000037.1"/>
</dbReference>
<dbReference type="HAMAP" id="MF_00088">
    <property type="entry name" value="KhpA"/>
    <property type="match status" value="1"/>
</dbReference>
<comment type="similarity">
    <text evidence="3">Belongs to the KhpA RNA-binding protein family.</text>
</comment>
<protein>
    <recommendedName>
        <fullName evidence="3">RNA-binding protein KhpA</fullName>
    </recommendedName>
    <alternativeName>
        <fullName evidence="3">KH-domain protein A</fullName>
    </alternativeName>
</protein>
<evidence type="ECO:0000313" key="5">
    <source>
        <dbReference type="Proteomes" id="UP000051922"/>
    </source>
</evidence>
<keyword evidence="5" id="KW-1185">Reference proteome</keyword>
<dbReference type="GO" id="GO:0009252">
    <property type="term" value="P:peptidoglycan biosynthetic process"/>
    <property type="evidence" value="ECO:0007669"/>
    <property type="project" value="UniProtKB-UniRule"/>
</dbReference>
<comment type="caution">
    <text evidence="4">The sequence shown here is derived from an EMBL/GenBank/DDBJ whole genome shotgun (WGS) entry which is preliminary data.</text>
</comment>
<comment type="function">
    <text evidence="3">A probable RNA chaperone. Forms a complex with KhpB which binds to cellular RNA and controls its expression. Plays a role in peptidoglycan (PG) homeostasis and cell length regulation.</text>
</comment>
<dbReference type="SUPFAM" id="SSF54814">
    <property type="entry name" value="Prokaryotic type KH domain (KH-domain type II)"/>
    <property type="match status" value="1"/>
</dbReference>
<evidence type="ECO:0000256" key="2">
    <source>
        <dbReference type="ARBA" id="ARBA00022884"/>
    </source>
</evidence>
<dbReference type="Proteomes" id="UP000051922">
    <property type="component" value="Unassembled WGS sequence"/>
</dbReference>
<name>A0A0R1U1M6_9LACO</name>
<dbReference type="EMBL" id="AZFJ01000037">
    <property type="protein sequence ID" value="KRL86798.1"/>
    <property type="molecule type" value="Genomic_DNA"/>
</dbReference>
<dbReference type="OrthoDB" id="9812389at2"/>
<dbReference type="PANTHER" id="PTHR34654">
    <property type="entry name" value="UPF0109 PROTEIN SCO5592"/>
    <property type="match status" value="1"/>
</dbReference>
<dbReference type="InterPro" id="IPR015946">
    <property type="entry name" value="KH_dom-like_a/b"/>
</dbReference>
<accession>A0A0R1U1M6</accession>
<evidence type="ECO:0000313" key="4">
    <source>
        <dbReference type="EMBL" id="KRL86798.1"/>
    </source>
</evidence>
<proteinExistence type="inferred from homology"/>
<dbReference type="GO" id="GO:0005737">
    <property type="term" value="C:cytoplasm"/>
    <property type="evidence" value="ECO:0007669"/>
    <property type="project" value="UniProtKB-SubCell"/>
</dbReference>
<dbReference type="GO" id="GO:0008360">
    <property type="term" value="P:regulation of cell shape"/>
    <property type="evidence" value="ECO:0007669"/>
    <property type="project" value="UniProtKB-KW"/>
</dbReference>
<comment type="subcellular location">
    <subcellularLocation>
        <location evidence="3">Cytoplasm</location>
    </subcellularLocation>
</comment>
<dbReference type="PANTHER" id="PTHR34654:SF1">
    <property type="entry name" value="RNA-BINDING PROTEIN KHPA"/>
    <property type="match status" value="1"/>
</dbReference>